<feature type="region of interest" description="Disordered" evidence="1">
    <location>
        <begin position="154"/>
        <end position="207"/>
    </location>
</feature>
<dbReference type="AlphaFoldDB" id="A0A178UUF2"/>
<comment type="caution">
    <text evidence="2">The sequence shown here is derived from an EMBL/GenBank/DDBJ whole genome shotgun (WGS) entry which is preliminary data.</text>
</comment>
<dbReference type="Proteomes" id="UP000078284">
    <property type="component" value="Chromosome 5"/>
</dbReference>
<feature type="compositionally biased region" description="Basic and acidic residues" evidence="1">
    <location>
        <begin position="262"/>
        <end position="287"/>
    </location>
</feature>
<organism evidence="2 3">
    <name type="scientific">Arabidopsis thaliana</name>
    <name type="common">Mouse-ear cress</name>
    <dbReference type="NCBI Taxonomy" id="3702"/>
    <lineage>
        <taxon>Eukaryota</taxon>
        <taxon>Viridiplantae</taxon>
        <taxon>Streptophyta</taxon>
        <taxon>Embryophyta</taxon>
        <taxon>Tracheophyta</taxon>
        <taxon>Spermatophyta</taxon>
        <taxon>Magnoliopsida</taxon>
        <taxon>eudicotyledons</taxon>
        <taxon>Gunneridae</taxon>
        <taxon>Pentapetalae</taxon>
        <taxon>rosids</taxon>
        <taxon>malvids</taxon>
        <taxon>Brassicales</taxon>
        <taxon>Brassicaceae</taxon>
        <taxon>Camelineae</taxon>
        <taxon>Arabidopsis</taxon>
    </lineage>
</organism>
<evidence type="ECO:0000256" key="1">
    <source>
        <dbReference type="SAM" id="MobiDB-lite"/>
    </source>
</evidence>
<sequence length="306" mass="34730">MDQVILVCGKWVYEKTRWLFVVDSTKGCRVLEGNSQTSYDDFIQMVYEDYNVEKSVFEVILSYKISKSKQLPADTPPVLIGNNRQFQSYLGQTKNATVRLCVELKEKVLYESEEEIIDDLGSSDLPKTKTVDVYGIVEENIENVDVYTPTDNVVEGQKSEAVEDGEDDESRFDYCDDSDGTDSDDENFSLYGIPPEEEDKTKVPSKKRSLSVYVEEDKGDATYETLELSSLGLAIGQCFETKGGSRNLRRLKKLVPKKSEKKQRPPEKRYLLVEQRPPEKGATTGEEKSALRLATTVDLLGFRFEI</sequence>
<proteinExistence type="predicted"/>
<evidence type="ECO:0000313" key="3">
    <source>
        <dbReference type="Proteomes" id="UP000078284"/>
    </source>
</evidence>
<gene>
    <name evidence="2" type="ordered locus">AXX17_At5g30980</name>
</gene>
<feature type="region of interest" description="Disordered" evidence="1">
    <location>
        <begin position="257"/>
        <end position="287"/>
    </location>
</feature>
<reference evidence="3" key="1">
    <citation type="journal article" date="2016" name="Proc. Natl. Acad. Sci. U.S.A.">
        <title>Chromosome-level assembly of Arabidopsis thaliana Ler reveals the extent of translocation and inversion polymorphisms.</title>
        <authorList>
            <person name="Zapata L."/>
            <person name="Ding J."/>
            <person name="Willing E.M."/>
            <person name="Hartwig B."/>
            <person name="Bezdan D."/>
            <person name="Jiao W.B."/>
            <person name="Patel V."/>
            <person name="Velikkakam James G."/>
            <person name="Koornneef M."/>
            <person name="Ossowski S."/>
            <person name="Schneeberger K."/>
        </authorList>
    </citation>
    <scope>NUCLEOTIDE SEQUENCE [LARGE SCALE GENOMIC DNA]</scope>
    <source>
        <strain evidence="3">cv. Landsberg erecta</strain>
    </source>
</reference>
<accession>A0A178UUF2</accession>
<protein>
    <submittedName>
        <fullName evidence="2">Uncharacterized protein</fullName>
    </submittedName>
</protein>
<feature type="compositionally biased region" description="Acidic residues" evidence="1">
    <location>
        <begin position="162"/>
        <end position="187"/>
    </location>
</feature>
<name>A0A178UUF2_ARATH</name>
<dbReference type="EMBL" id="LUHQ01000005">
    <property type="protein sequence ID" value="OAO96381.1"/>
    <property type="molecule type" value="Genomic_DNA"/>
</dbReference>
<evidence type="ECO:0000313" key="2">
    <source>
        <dbReference type="EMBL" id="OAO96381.1"/>
    </source>
</evidence>